<gene>
    <name evidence="1" type="ORF">L484_012614</name>
</gene>
<dbReference type="AlphaFoldDB" id="W9SJZ8"/>
<evidence type="ECO:0000313" key="2">
    <source>
        <dbReference type="Proteomes" id="UP000030645"/>
    </source>
</evidence>
<keyword evidence="2" id="KW-1185">Reference proteome</keyword>
<protein>
    <submittedName>
        <fullName evidence="1">Uncharacterized protein</fullName>
    </submittedName>
</protein>
<proteinExistence type="predicted"/>
<reference evidence="2" key="1">
    <citation type="submission" date="2013-01" db="EMBL/GenBank/DDBJ databases">
        <title>Draft Genome Sequence of a Mulberry Tree, Morus notabilis C.K. Schneid.</title>
        <authorList>
            <person name="He N."/>
            <person name="Zhao S."/>
        </authorList>
    </citation>
    <scope>NUCLEOTIDE SEQUENCE</scope>
</reference>
<sequence>MSGSPGRWVVRGHYVAGGELAMRSLCLWNRGPPAWSLHFWSQTNCGVALSLVATPMAVMILRPLSHVARDTVSGG</sequence>
<accession>W9SJZ8</accession>
<organism evidence="1 2">
    <name type="scientific">Morus notabilis</name>
    <dbReference type="NCBI Taxonomy" id="981085"/>
    <lineage>
        <taxon>Eukaryota</taxon>
        <taxon>Viridiplantae</taxon>
        <taxon>Streptophyta</taxon>
        <taxon>Embryophyta</taxon>
        <taxon>Tracheophyta</taxon>
        <taxon>Spermatophyta</taxon>
        <taxon>Magnoliopsida</taxon>
        <taxon>eudicotyledons</taxon>
        <taxon>Gunneridae</taxon>
        <taxon>Pentapetalae</taxon>
        <taxon>rosids</taxon>
        <taxon>fabids</taxon>
        <taxon>Rosales</taxon>
        <taxon>Moraceae</taxon>
        <taxon>Moreae</taxon>
        <taxon>Morus</taxon>
    </lineage>
</organism>
<dbReference type="Proteomes" id="UP000030645">
    <property type="component" value="Unassembled WGS sequence"/>
</dbReference>
<evidence type="ECO:0000313" key="1">
    <source>
        <dbReference type="EMBL" id="EXC32447.1"/>
    </source>
</evidence>
<dbReference type="EMBL" id="KE346302">
    <property type="protein sequence ID" value="EXC32447.1"/>
    <property type="molecule type" value="Genomic_DNA"/>
</dbReference>
<name>W9SJZ8_9ROSA</name>